<dbReference type="PANTHER" id="PTHR43132:SF6">
    <property type="entry name" value="HTH-TYPE TRANSCRIPTIONAL REPRESSOR CZRA"/>
    <property type="match status" value="1"/>
</dbReference>
<name>A0ABV6WZN1_9ACTN</name>
<accession>A0ABV6WZN1</accession>
<organism evidence="5 6">
    <name type="scientific">Streptacidiphilus alkalitolerans</name>
    <dbReference type="NCBI Taxonomy" id="3342712"/>
    <lineage>
        <taxon>Bacteria</taxon>
        <taxon>Bacillati</taxon>
        <taxon>Actinomycetota</taxon>
        <taxon>Actinomycetes</taxon>
        <taxon>Kitasatosporales</taxon>
        <taxon>Streptomycetaceae</taxon>
        <taxon>Streptacidiphilus</taxon>
    </lineage>
</organism>
<dbReference type="InterPro" id="IPR001845">
    <property type="entry name" value="HTH_ArsR_DNA-bd_dom"/>
</dbReference>
<dbReference type="SUPFAM" id="SSF46785">
    <property type="entry name" value="Winged helix' DNA-binding domain"/>
    <property type="match status" value="1"/>
</dbReference>
<dbReference type="SMART" id="SM00418">
    <property type="entry name" value="HTH_ARSR"/>
    <property type="match status" value="1"/>
</dbReference>
<evidence type="ECO:0000259" key="4">
    <source>
        <dbReference type="SMART" id="SM00418"/>
    </source>
</evidence>
<evidence type="ECO:0000256" key="1">
    <source>
        <dbReference type="ARBA" id="ARBA00023015"/>
    </source>
</evidence>
<dbReference type="InterPro" id="IPR051011">
    <property type="entry name" value="Metal_resp_trans_reg"/>
</dbReference>
<dbReference type="InterPro" id="IPR036388">
    <property type="entry name" value="WH-like_DNA-bd_sf"/>
</dbReference>
<evidence type="ECO:0000256" key="2">
    <source>
        <dbReference type="ARBA" id="ARBA00023125"/>
    </source>
</evidence>
<keyword evidence="2" id="KW-0238">DNA-binding</keyword>
<keyword evidence="3" id="KW-0804">Transcription</keyword>
<dbReference type="EMBL" id="JBHEZY010000004">
    <property type="protein sequence ID" value="MFC1431494.1"/>
    <property type="molecule type" value="Genomic_DNA"/>
</dbReference>
<keyword evidence="1" id="KW-0805">Transcription regulation</keyword>
<comment type="caution">
    <text evidence="5">The sequence shown here is derived from an EMBL/GenBank/DDBJ whole genome shotgun (WGS) entry which is preliminary data.</text>
</comment>
<evidence type="ECO:0000313" key="5">
    <source>
        <dbReference type="EMBL" id="MFC1431494.1"/>
    </source>
</evidence>
<protein>
    <submittedName>
        <fullName evidence="5">ArsR/SmtB family transcription factor</fullName>
    </submittedName>
</protein>
<feature type="domain" description="HTH arsR-type" evidence="4">
    <location>
        <begin position="253"/>
        <end position="324"/>
    </location>
</feature>
<evidence type="ECO:0000313" key="6">
    <source>
        <dbReference type="Proteomes" id="UP001592530"/>
    </source>
</evidence>
<reference evidence="5 6" key="1">
    <citation type="submission" date="2024-09" db="EMBL/GenBank/DDBJ databases">
        <authorList>
            <person name="Lee S.D."/>
        </authorList>
    </citation>
    <scope>NUCLEOTIDE SEQUENCE [LARGE SCALE GENOMIC DNA]</scope>
    <source>
        <strain evidence="5 6">N1-3</strain>
    </source>
</reference>
<dbReference type="Gene3D" id="1.10.10.10">
    <property type="entry name" value="Winged helix-like DNA-binding domain superfamily/Winged helix DNA-binding domain"/>
    <property type="match status" value="1"/>
</dbReference>
<proteinExistence type="predicted"/>
<gene>
    <name evidence="5" type="ORF">ACEZDB_12660</name>
</gene>
<sequence length="351" mass="37536">MLRFEVAADDLARSRFAISPAFDLCCLLRALAYGESTLPTAWAPPMRDRFQRLRRTTALDAVLALHVPGMGVDFTVPPPSGPTQTWAQDLAGIRATPATVARHEINALTAAHPVRDPRILAVLDTDQAVPLLADALDHAWHELLAPHWPQVRAVCERDIQYRLAVFGTDGWAAAVDGLQPGSAWRRGGLELADVPGESEPVELHGDGLLLIPSVFVGPRGAAQHEPPWPKTVVYPARGTAALLDSGGTQAAAQRLTALLGRSRARLLLELATPASTTQLARSLGLAPGAVGDHLTILRHAGLLDRTRTGPSVLYRRTPLGDALTTECVSIPAGGPRWDRPAVTLGLRSRGQ</sequence>
<dbReference type="Proteomes" id="UP001592530">
    <property type="component" value="Unassembled WGS sequence"/>
</dbReference>
<dbReference type="Pfam" id="PF01022">
    <property type="entry name" value="HTH_5"/>
    <property type="match status" value="1"/>
</dbReference>
<dbReference type="PANTHER" id="PTHR43132">
    <property type="entry name" value="ARSENICAL RESISTANCE OPERON REPRESSOR ARSR-RELATED"/>
    <property type="match status" value="1"/>
</dbReference>
<dbReference type="InterPro" id="IPR036390">
    <property type="entry name" value="WH_DNA-bd_sf"/>
</dbReference>
<dbReference type="CDD" id="cd00090">
    <property type="entry name" value="HTH_ARSR"/>
    <property type="match status" value="1"/>
</dbReference>
<evidence type="ECO:0000256" key="3">
    <source>
        <dbReference type="ARBA" id="ARBA00023163"/>
    </source>
</evidence>
<dbReference type="InterPro" id="IPR011991">
    <property type="entry name" value="ArsR-like_HTH"/>
</dbReference>
<dbReference type="RefSeq" id="WP_380552138.1">
    <property type="nucleotide sequence ID" value="NZ_JBHEZY010000004.1"/>
</dbReference>